<evidence type="ECO:0000313" key="5">
    <source>
        <dbReference type="Proteomes" id="UP001597114"/>
    </source>
</evidence>
<comment type="caution">
    <text evidence="4">The sequence shown here is derived from an EMBL/GenBank/DDBJ whole genome shotgun (WGS) entry which is preliminary data.</text>
</comment>
<evidence type="ECO:0000256" key="2">
    <source>
        <dbReference type="SAM" id="Phobius"/>
    </source>
</evidence>
<organism evidence="4 5">
    <name type="scientific">Pseudonocardia yunnanensis</name>
    <dbReference type="NCBI Taxonomy" id="58107"/>
    <lineage>
        <taxon>Bacteria</taxon>
        <taxon>Bacillati</taxon>
        <taxon>Actinomycetota</taxon>
        <taxon>Actinomycetes</taxon>
        <taxon>Pseudonocardiales</taxon>
        <taxon>Pseudonocardiaceae</taxon>
        <taxon>Pseudonocardia</taxon>
    </lineage>
</organism>
<accession>A0ABW4F1R0</accession>
<protein>
    <submittedName>
        <fullName evidence="4">PASTA domain-containing protein</fullName>
    </submittedName>
</protein>
<dbReference type="Proteomes" id="UP001597114">
    <property type="component" value="Unassembled WGS sequence"/>
</dbReference>
<evidence type="ECO:0000259" key="3">
    <source>
        <dbReference type="PROSITE" id="PS51178"/>
    </source>
</evidence>
<dbReference type="PROSITE" id="PS51178">
    <property type="entry name" value="PASTA"/>
    <property type="match status" value="1"/>
</dbReference>
<keyword evidence="2" id="KW-1133">Transmembrane helix</keyword>
<proteinExistence type="predicted"/>
<evidence type="ECO:0000313" key="4">
    <source>
        <dbReference type="EMBL" id="MFD1520605.1"/>
    </source>
</evidence>
<gene>
    <name evidence="4" type="ORF">ACFSJD_24125</name>
</gene>
<feature type="transmembrane region" description="Helical" evidence="2">
    <location>
        <begin position="35"/>
        <end position="57"/>
    </location>
</feature>
<dbReference type="RefSeq" id="WP_344730397.1">
    <property type="nucleotide sequence ID" value="NZ_BAAAUS010000066.1"/>
</dbReference>
<evidence type="ECO:0000256" key="1">
    <source>
        <dbReference type="SAM" id="MobiDB-lite"/>
    </source>
</evidence>
<reference evidence="5" key="1">
    <citation type="journal article" date="2019" name="Int. J. Syst. Evol. Microbiol.">
        <title>The Global Catalogue of Microorganisms (GCM) 10K type strain sequencing project: providing services to taxonomists for standard genome sequencing and annotation.</title>
        <authorList>
            <consortium name="The Broad Institute Genomics Platform"/>
            <consortium name="The Broad Institute Genome Sequencing Center for Infectious Disease"/>
            <person name="Wu L."/>
            <person name="Ma J."/>
        </authorList>
    </citation>
    <scope>NUCLEOTIDE SEQUENCE [LARGE SCALE GENOMIC DNA]</scope>
    <source>
        <strain evidence="5">CCM 7043</strain>
    </source>
</reference>
<dbReference type="SMART" id="SM00740">
    <property type="entry name" value="PASTA"/>
    <property type="match status" value="1"/>
</dbReference>
<feature type="region of interest" description="Disordered" evidence="1">
    <location>
        <begin position="1"/>
        <end position="28"/>
    </location>
</feature>
<feature type="domain" description="PASTA" evidence="3">
    <location>
        <begin position="87"/>
        <end position="151"/>
    </location>
</feature>
<keyword evidence="2" id="KW-0472">Membrane</keyword>
<keyword evidence="5" id="KW-1185">Reference proteome</keyword>
<sequence>MTAPWTPRHPQIDPPTERPMAPARGGTPPLLRRGAWPVVVAILTGLVVVSSVVVVAVNVDGAARRTAGSAAAGGFVPTAGRAPTAADVPVTVPDLSGKTGSAASEVLGAAGVLNVTFAQNDALMTQPVISQSPAAGTQQRAGDPVYVTLQPEAPAAAPPSALAEPHRKLSSRDWLVIAKNPDAHIGERVIVHGRVTQFDAATGTTAFRASVDGVRQKQAYDYDTNTVLGGDAADLQDIVVDDEFTAEVTVMGSLTYKTQIGGNTTVPVLLVQTISRTS</sequence>
<dbReference type="InterPro" id="IPR005543">
    <property type="entry name" value="PASTA_dom"/>
</dbReference>
<dbReference type="Pfam" id="PF03793">
    <property type="entry name" value="PASTA"/>
    <property type="match status" value="1"/>
</dbReference>
<dbReference type="CDD" id="cd06577">
    <property type="entry name" value="PASTA_pknB"/>
    <property type="match status" value="1"/>
</dbReference>
<dbReference type="EMBL" id="JBHUCO010000026">
    <property type="protein sequence ID" value="MFD1520605.1"/>
    <property type="molecule type" value="Genomic_DNA"/>
</dbReference>
<dbReference type="Gene3D" id="3.30.10.20">
    <property type="match status" value="1"/>
</dbReference>
<name>A0ABW4F1R0_9PSEU</name>
<keyword evidence="2" id="KW-0812">Transmembrane</keyword>